<feature type="chain" id="PRO_5046865926" evidence="2">
    <location>
        <begin position="25"/>
        <end position="292"/>
    </location>
</feature>
<evidence type="ECO:0000256" key="2">
    <source>
        <dbReference type="SAM" id="SignalP"/>
    </source>
</evidence>
<dbReference type="Gene3D" id="2.40.160.20">
    <property type="match status" value="1"/>
</dbReference>
<protein>
    <submittedName>
        <fullName evidence="4">Outer membrane beta-barrel protein</fullName>
    </submittedName>
</protein>
<accession>A0ABU4XX41</accession>
<keyword evidence="5" id="KW-1185">Reference proteome</keyword>
<dbReference type="Pfam" id="PF13505">
    <property type="entry name" value="OMP_b-brl"/>
    <property type="match status" value="1"/>
</dbReference>
<gene>
    <name evidence="4" type="ORF">RFN28_12370</name>
</gene>
<dbReference type="Proteomes" id="UP001287059">
    <property type="component" value="Unassembled WGS sequence"/>
</dbReference>
<dbReference type="SUPFAM" id="SSF56925">
    <property type="entry name" value="OMPA-like"/>
    <property type="match status" value="1"/>
</dbReference>
<feature type="signal peptide" evidence="2">
    <location>
        <begin position="1"/>
        <end position="24"/>
    </location>
</feature>
<reference evidence="4 5" key="1">
    <citation type="submission" date="2023-08" db="EMBL/GenBank/DDBJ databases">
        <title>Implementing the SeqCode for naming new Mesorhizobium species isolated from Vachellia karroo root nodules.</title>
        <authorList>
            <person name="Van Lill M."/>
        </authorList>
    </citation>
    <scope>NUCLEOTIDE SEQUENCE [LARGE SCALE GENOMIC DNA]</scope>
    <source>
        <strain evidence="4 5">VK24D</strain>
    </source>
</reference>
<evidence type="ECO:0000313" key="5">
    <source>
        <dbReference type="Proteomes" id="UP001287059"/>
    </source>
</evidence>
<dbReference type="InterPro" id="IPR027385">
    <property type="entry name" value="Beta-barrel_OMP"/>
</dbReference>
<keyword evidence="1 2" id="KW-0732">Signal</keyword>
<proteinExistence type="predicted"/>
<evidence type="ECO:0000259" key="3">
    <source>
        <dbReference type="Pfam" id="PF13505"/>
    </source>
</evidence>
<dbReference type="RefSeq" id="WP_320287622.1">
    <property type="nucleotide sequence ID" value="NZ_JAVIIW010000012.1"/>
</dbReference>
<organism evidence="4 5">
    <name type="scientific">Mesorhizobium album</name>
    <dbReference type="NCBI Taxonomy" id="3072314"/>
    <lineage>
        <taxon>Bacteria</taxon>
        <taxon>Pseudomonadati</taxon>
        <taxon>Pseudomonadota</taxon>
        <taxon>Alphaproteobacteria</taxon>
        <taxon>Hyphomicrobiales</taxon>
        <taxon>Phyllobacteriaceae</taxon>
        <taxon>Mesorhizobium</taxon>
    </lineage>
</organism>
<evidence type="ECO:0000313" key="4">
    <source>
        <dbReference type="EMBL" id="MDX8479266.1"/>
    </source>
</evidence>
<evidence type="ECO:0000256" key="1">
    <source>
        <dbReference type="ARBA" id="ARBA00022729"/>
    </source>
</evidence>
<dbReference type="InterPro" id="IPR011250">
    <property type="entry name" value="OMP/PagP_B-barrel"/>
</dbReference>
<dbReference type="EMBL" id="JAVIIW010000012">
    <property type="protein sequence ID" value="MDX8479266.1"/>
    <property type="molecule type" value="Genomic_DNA"/>
</dbReference>
<sequence>MTSKSRIALALAAIVLMPATQAVSADYNPPIYVDQAPDYQPVEVGSGWYLRGDIGYAFNKPYDFSETPAGVVTDVSALSGSIGMGYHFNDYLRGELNFGLLPTSKYDNKYVTTCEGTETTTVTDNISGTITSQVSGPSTRACDGSDYTRNKAYDVMASAFVDLGTYVGFTPYVGGGVGLAYSTYTLAQSARNCQDDTVTTVGGGNTTTTSFSCFDSSVYEGTITRERQYNLAYMLGAGFAYQVSKNVAVDLGYEFVSVPSLKYATIDGSGTPSIHKGIDYHQVKVGLRYDLW</sequence>
<name>A0ABU4XX41_9HYPH</name>
<feature type="domain" description="Outer membrane protein beta-barrel" evidence="3">
    <location>
        <begin position="46"/>
        <end position="289"/>
    </location>
</feature>
<comment type="caution">
    <text evidence="4">The sequence shown here is derived from an EMBL/GenBank/DDBJ whole genome shotgun (WGS) entry which is preliminary data.</text>
</comment>